<reference evidence="5" key="1">
    <citation type="journal article" date="2014" name="Int. J. Syst. Evol. Microbiol.">
        <title>Complete genome sequence of Corynebacterium casei LMG S-19264T (=DSM 44701T), isolated from a smear-ripened cheese.</title>
        <authorList>
            <consortium name="US DOE Joint Genome Institute (JGI-PGF)"/>
            <person name="Walter F."/>
            <person name="Albersmeier A."/>
            <person name="Kalinowski J."/>
            <person name="Ruckert C."/>
        </authorList>
    </citation>
    <scope>NUCLEOTIDE SEQUENCE</scope>
    <source>
        <strain evidence="5">JCM 14719</strain>
    </source>
</reference>
<dbReference type="Gene3D" id="3.40.50.2300">
    <property type="match status" value="1"/>
</dbReference>
<protein>
    <recommendedName>
        <fullName evidence="4">Transcriptional regulator LacI/GalR-like sensor domain-containing protein</fullName>
    </recommendedName>
</protein>
<evidence type="ECO:0000313" key="5">
    <source>
        <dbReference type="EMBL" id="GGJ97506.1"/>
    </source>
</evidence>
<dbReference type="Proteomes" id="UP000637720">
    <property type="component" value="Unassembled WGS sequence"/>
</dbReference>
<evidence type="ECO:0000313" key="6">
    <source>
        <dbReference type="Proteomes" id="UP000637720"/>
    </source>
</evidence>
<sequence>MDNDNVRAAYDATRHLLEKGHRRIAFISGPQTFVVSQDRLAGYRAALEEAGLSVRPEWVIEAPFLQEGGYLALDRLLHMPERPTALVVTDDIIAIGLLRGLYQYGWRVPDDLALVSFNNVALAELTTPPLTTVDIDIYRLGTTATSLLLRCIAGEALPPTRVIVPHRLIVRESCKSATLRRG</sequence>
<evidence type="ECO:0000256" key="3">
    <source>
        <dbReference type="ARBA" id="ARBA00023163"/>
    </source>
</evidence>
<keyword evidence="6" id="KW-1185">Reference proteome</keyword>
<organism evidence="5 6">
    <name type="scientific">Calditerricola satsumensis</name>
    <dbReference type="NCBI Taxonomy" id="373054"/>
    <lineage>
        <taxon>Bacteria</taxon>
        <taxon>Bacillati</taxon>
        <taxon>Bacillota</taxon>
        <taxon>Bacilli</taxon>
        <taxon>Bacillales</taxon>
        <taxon>Bacillaceae</taxon>
        <taxon>Calditerricola</taxon>
    </lineage>
</organism>
<dbReference type="GO" id="GO:0000976">
    <property type="term" value="F:transcription cis-regulatory region binding"/>
    <property type="evidence" value="ECO:0007669"/>
    <property type="project" value="TreeGrafter"/>
</dbReference>
<dbReference type="InterPro" id="IPR046335">
    <property type="entry name" value="LacI/GalR-like_sensor"/>
</dbReference>
<evidence type="ECO:0000259" key="4">
    <source>
        <dbReference type="Pfam" id="PF13377"/>
    </source>
</evidence>
<proteinExistence type="predicted"/>
<dbReference type="PANTHER" id="PTHR30146:SF109">
    <property type="entry name" value="HTH-TYPE TRANSCRIPTIONAL REGULATOR GALS"/>
    <property type="match status" value="1"/>
</dbReference>
<keyword evidence="3" id="KW-0804">Transcription</keyword>
<dbReference type="Pfam" id="PF13377">
    <property type="entry name" value="Peripla_BP_3"/>
    <property type="match status" value="1"/>
</dbReference>
<dbReference type="EMBL" id="BMOF01000013">
    <property type="protein sequence ID" value="GGJ97506.1"/>
    <property type="molecule type" value="Genomic_DNA"/>
</dbReference>
<dbReference type="GO" id="GO:0003700">
    <property type="term" value="F:DNA-binding transcription factor activity"/>
    <property type="evidence" value="ECO:0007669"/>
    <property type="project" value="TreeGrafter"/>
</dbReference>
<dbReference type="PANTHER" id="PTHR30146">
    <property type="entry name" value="LACI-RELATED TRANSCRIPTIONAL REPRESSOR"/>
    <property type="match status" value="1"/>
</dbReference>
<feature type="domain" description="Transcriptional regulator LacI/GalR-like sensor" evidence="4">
    <location>
        <begin position="14"/>
        <end position="174"/>
    </location>
</feature>
<keyword evidence="1" id="KW-0805">Transcription regulation</keyword>
<dbReference type="SUPFAM" id="SSF53822">
    <property type="entry name" value="Periplasmic binding protein-like I"/>
    <property type="match status" value="1"/>
</dbReference>
<dbReference type="InterPro" id="IPR028082">
    <property type="entry name" value="Peripla_BP_I"/>
</dbReference>
<name>A0A8J3B8T0_9BACI</name>
<comment type="caution">
    <text evidence="5">The sequence shown here is derived from an EMBL/GenBank/DDBJ whole genome shotgun (WGS) entry which is preliminary data.</text>
</comment>
<evidence type="ECO:0000256" key="1">
    <source>
        <dbReference type="ARBA" id="ARBA00023015"/>
    </source>
</evidence>
<gene>
    <name evidence="5" type="ORF">GCM10007043_09150</name>
</gene>
<keyword evidence="2" id="KW-0238">DNA-binding</keyword>
<dbReference type="AlphaFoldDB" id="A0A8J3B8T0"/>
<evidence type="ECO:0000256" key="2">
    <source>
        <dbReference type="ARBA" id="ARBA00023125"/>
    </source>
</evidence>
<reference evidence="5" key="2">
    <citation type="submission" date="2020-09" db="EMBL/GenBank/DDBJ databases">
        <authorList>
            <person name="Sun Q."/>
            <person name="Ohkuma M."/>
        </authorList>
    </citation>
    <scope>NUCLEOTIDE SEQUENCE</scope>
    <source>
        <strain evidence="5">JCM 14719</strain>
    </source>
</reference>
<accession>A0A8J3B8T0</accession>